<gene>
    <name evidence="10" type="ORF">SPOG_03571</name>
</gene>
<dbReference type="FunFam" id="1.10.20.10:FF:000071">
    <property type="entry name" value="Transcription factor TFIID complex subunit"/>
    <property type="match status" value="1"/>
</dbReference>
<dbReference type="eggNOG" id="KOG3901">
    <property type="taxonomic scope" value="Eukaryota"/>
</dbReference>
<evidence type="ECO:0000313" key="11">
    <source>
        <dbReference type="Proteomes" id="UP000015464"/>
    </source>
</evidence>
<dbReference type="PANTHER" id="PTHR11380">
    <property type="entry name" value="TRANSCRIPTION INITIATION FACTOR TFIID/SUPT3-RELATED"/>
    <property type="match status" value="1"/>
</dbReference>
<dbReference type="PANTHER" id="PTHR11380:SF5">
    <property type="entry name" value="TRANSCRIPTION INITIATION FACTOR TFIID SUBUNIT 13"/>
    <property type="match status" value="1"/>
</dbReference>
<keyword evidence="11" id="KW-1185">Reference proteome</keyword>
<dbReference type="STRING" id="653667.S9WZF8"/>
<sequence length="111" mass="12902">MSMESRRGRPPTRRQHLFTKDLKSLMYAFGDDINPAADSVNVLEEIVVDYINEMCLEAARIAGNRNKVKVDDFKFALRNDPKKLGRVEELLVLQKMIADTRNVMKYNKDHF</sequence>
<evidence type="ECO:0000256" key="3">
    <source>
        <dbReference type="ARBA" id="ARBA00023054"/>
    </source>
</evidence>
<dbReference type="GO" id="GO:0005669">
    <property type="term" value="C:transcription factor TFIID complex"/>
    <property type="evidence" value="ECO:0007669"/>
    <property type="project" value="EnsemblFungi"/>
</dbReference>
<comment type="subcellular location">
    <subcellularLocation>
        <location evidence="1">Nucleus</location>
    </subcellularLocation>
</comment>
<dbReference type="InterPro" id="IPR003195">
    <property type="entry name" value="TFIID_TAF13"/>
</dbReference>
<dbReference type="OrthoDB" id="10266074at2759"/>
<dbReference type="GO" id="GO:0046982">
    <property type="term" value="F:protein heterodimerization activity"/>
    <property type="evidence" value="ECO:0007669"/>
    <property type="project" value="InterPro"/>
</dbReference>
<dbReference type="CDD" id="cd07978">
    <property type="entry name" value="HFD_TAF13"/>
    <property type="match status" value="1"/>
</dbReference>
<keyword evidence="4" id="KW-0804">Transcription</keyword>
<evidence type="ECO:0000256" key="5">
    <source>
        <dbReference type="ARBA" id="ARBA00023242"/>
    </source>
</evidence>
<dbReference type="Gene3D" id="1.10.20.10">
    <property type="entry name" value="Histone, subunit A"/>
    <property type="match status" value="1"/>
</dbReference>
<evidence type="ECO:0000313" key="10">
    <source>
        <dbReference type="EMBL" id="EPY50102.1"/>
    </source>
</evidence>
<dbReference type="RefSeq" id="XP_013025440.1">
    <property type="nucleotide sequence ID" value="XM_013169986.1"/>
</dbReference>
<keyword evidence="5" id="KW-0539">Nucleus</keyword>
<evidence type="ECO:0000256" key="6">
    <source>
        <dbReference type="ARBA" id="ARBA00025346"/>
    </source>
</evidence>
<evidence type="ECO:0000256" key="2">
    <source>
        <dbReference type="ARBA" id="ARBA00023015"/>
    </source>
</evidence>
<organism evidence="10 11">
    <name type="scientific">Schizosaccharomyces cryophilus (strain OY26 / ATCC MYA-4695 / CBS 11777 / NBRC 106824 / NRRL Y48691)</name>
    <name type="common">Fission yeast</name>
    <dbReference type="NCBI Taxonomy" id="653667"/>
    <lineage>
        <taxon>Eukaryota</taxon>
        <taxon>Fungi</taxon>
        <taxon>Dikarya</taxon>
        <taxon>Ascomycota</taxon>
        <taxon>Taphrinomycotina</taxon>
        <taxon>Schizosaccharomycetes</taxon>
        <taxon>Schizosaccharomycetales</taxon>
        <taxon>Schizosaccharomycetaceae</taxon>
        <taxon>Schizosaccharomyces</taxon>
    </lineage>
</organism>
<proteinExistence type="inferred from homology"/>
<dbReference type="Proteomes" id="UP000015464">
    <property type="component" value="Unassembled WGS sequence"/>
</dbReference>
<accession>S9WZF8</accession>
<dbReference type="InterPro" id="IPR009072">
    <property type="entry name" value="Histone-fold"/>
</dbReference>
<reference evidence="10 11" key="1">
    <citation type="journal article" date="2011" name="Science">
        <title>Comparative functional genomics of the fission yeasts.</title>
        <authorList>
            <person name="Rhind N."/>
            <person name="Chen Z."/>
            <person name="Yassour M."/>
            <person name="Thompson D.A."/>
            <person name="Haas B.J."/>
            <person name="Habib N."/>
            <person name="Wapinski I."/>
            <person name="Roy S."/>
            <person name="Lin M.F."/>
            <person name="Heiman D.I."/>
            <person name="Young S.K."/>
            <person name="Furuya K."/>
            <person name="Guo Y."/>
            <person name="Pidoux A."/>
            <person name="Chen H.M."/>
            <person name="Robbertse B."/>
            <person name="Goldberg J.M."/>
            <person name="Aoki K."/>
            <person name="Bayne E.H."/>
            <person name="Berlin A.M."/>
            <person name="Desjardins C.A."/>
            <person name="Dobbs E."/>
            <person name="Dukaj L."/>
            <person name="Fan L."/>
            <person name="FitzGerald M.G."/>
            <person name="French C."/>
            <person name="Gujja S."/>
            <person name="Hansen K."/>
            <person name="Keifenheim D."/>
            <person name="Levin J.Z."/>
            <person name="Mosher R.A."/>
            <person name="Mueller C.A."/>
            <person name="Pfiffner J."/>
            <person name="Priest M."/>
            <person name="Russ C."/>
            <person name="Smialowska A."/>
            <person name="Swoboda P."/>
            <person name="Sykes S.M."/>
            <person name="Vaughn M."/>
            <person name="Vengrova S."/>
            <person name="Yoder R."/>
            <person name="Zeng Q."/>
            <person name="Allshire R."/>
            <person name="Baulcombe D."/>
            <person name="Birren B.W."/>
            <person name="Brown W."/>
            <person name="Ekwall K."/>
            <person name="Kellis M."/>
            <person name="Leatherwood J."/>
            <person name="Levin H."/>
            <person name="Margalit H."/>
            <person name="Martienssen R."/>
            <person name="Nieduszynski C.A."/>
            <person name="Spatafora J.W."/>
            <person name="Friedman N."/>
            <person name="Dalgaard J.Z."/>
            <person name="Baumann P."/>
            <person name="Niki H."/>
            <person name="Regev A."/>
            <person name="Nusbaum C."/>
        </authorList>
    </citation>
    <scope>NUCLEOTIDE SEQUENCE [LARGE SCALE GENOMIC DNA]</scope>
    <source>
        <strain evidence="11">OY26 / ATCC MYA-4695 / CBS 11777 / NBRC 106824 / NRRL Y48691</strain>
    </source>
</reference>
<dbReference type="AlphaFoldDB" id="S9WZF8"/>
<dbReference type="SUPFAM" id="SSF47113">
    <property type="entry name" value="Histone-fold"/>
    <property type="match status" value="1"/>
</dbReference>
<evidence type="ECO:0000256" key="9">
    <source>
        <dbReference type="ARBA" id="ARBA00075090"/>
    </source>
</evidence>
<keyword evidence="3" id="KW-0175">Coiled coil</keyword>
<evidence type="ECO:0000256" key="7">
    <source>
        <dbReference type="ARBA" id="ARBA00038392"/>
    </source>
</evidence>
<name>S9WZF8_SCHCR</name>
<dbReference type="Pfam" id="PF02269">
    <property type="entry name" value="TFIID-18kDa"/>
    <property type="match status" value="1"/>
</dbReference>
<dbReference type="GeneID" id="25037888"/>
<keyword evidence="2" id="KW-0805">Transcription regulation</keyword>
<evidence type="ECO:0000256" key="1">
    <source>
        <dbReference type="ARBA" id="ARBA00004123"/>
    </source>
</evidence>
<dbReference type="OMA" id="QHLFTKD"/>
<evidence type="ECO:0000256" key="4">
    <source>
        <dbReference type="ARBA" id="ARBA00023163"/>
    </source>
</evidence>
<dbReference type="GO" id="GO:0045944">
    <property type="term" value="P:positive regulation of transcription by RNA polymerase II"/>
    <property type="evidence" value="ECO:0007669"/>
    <property type="project" value="EnsemblFungi"/>
</dbReference>
<dbReference type="EMBL" id="KE546994">
    <property type="protein sequence ID" value="EPY50102.1"/>
    <property type="molecule type" value="Genomic_DNA"/>
</dbReference>
<comment type="function">
    <text evidence="6">Functions as a component of the DNA-binding general transcription factor complex TFIID. Binding of TFIID to a promoter (with or without TATA element) is the initial step in pre-initiation complex (PIC) formation. TFIID plays a key role in the regulation of gene expression by RNA polymerase II through different activities such as transcription activator interaction, core promoter recognition and selectivity, TFIIA and TFIIB interaction, chromatin modification (histone acetylation by TAF1), facilitation of DNA opening and initiation of transcription.</text>
</comment>
<dbReference type="GO" id="GO:0051123">
    <property type="term" value="P:RNA polymerase II preinitiation complex assembly"/>
    <property type="evidence" value="ECO:0007669"/>
    <property type="project" value="EnsemblFungi"/>
</dbReference>
<comment type="similarity">
    <text evidence="7">Belongs to the TAF13 family.</text>
</comment>
<dbReference type="HOGENOM" id="CLU_076665_4_1_1"/>
<evidence type="ECO:0000256" key="8">
    <source>
        <dbReference type="ARBA" id="ARBA00040136"/>
    </source>
</evidence>
<protein>
    <recommendedName>
        <fullName evidence="8">Transcription initiation factor TFIID subunit 13</fullName>
    </recommendedName>
    <alternativeName>
        <fullName evidence="9">TBP-associated factor 13</fullName>
    </alternativeName>
</protein>